<dbReference type="GO" id="GO:0007095">
    <property type="term" value="P:mitotic G2 DNA damage checkpoint signaling"/>
    <property type="evidence" value="ECO:0007669"/>
    <property type="project" value="TreeGrafter"/>
</dbReference>
<dbReference type="GO" id="GO:0030174">
    <property type="term" value="P:regulation of DNA-templated DNA replication initiation"/>
    <property type="evidence" value="ECO:0007669"/>
    <property type="project" value="TreeGrafter"/>
</dbReference>
<dbReference type="GO" id="GO:0003682">
    <property type="term" value="F:chromatin binding"/>
    <property type="evidence" value="ECO:0007669"/>
    <property type="project" value="TreeGrafter"/>
</dbReference>
<name>A0AAN7JGZ5_9MYRT</name>
<evidence type="ECO:0000313" key="2">
    <source>
        <dbReference type="EMBL" id="KAK4743469.1"/>
    </source>
</evidence>
<dbReference type="PANTHER" id="PTHR21556:SF2">
    <property type="entry name" value="TRESLIN"/>
    <property type="match status" value="1"/>
</dbReference>
<feature type="region of interest" description="Disordered" evidence="1">
    <location>
        <begin position="925"/>
        <end position="976"/>
    </location>
</feature>
<protein>
    <recommendedName>
        <fullName evidence="4">Treslin</fullName>
    </recommendedName>
</protein>
<gene>
    <name evidence="2" type="ORF">SAY87_001470</name>
</gene>
<dbReference type="GO" id="GO:0006260">
    <property type="term" value="P:DNA replication"/>
    <property type="evidence" value="ECO:0007669"/>
    <property type="project" value="InterPro"/>
</dbReference>
<dbReference type="InterPro" id="IPR026153">
    <property type="entry name" value="Treslin"/>
</dbReference>
<keyword evidence="3" id="KW-1185">Reference proteome</keyword>
<feature type="region of interest" description="Disordered" evidence="1">
    <location>
        <begin position="853"/>
        <end position="875"/>
    </location>
</feature>
<sequence length="976" mass="109591">MDLFIHFSQTKRVVFLIDLHPLLRLEDSDRYVASLVSSAKAILSFPPLSSSLFSFRPFFSSLSHILSSSKLPTSSQFLSFNDSQSTFLSLSQFISTLPKFAQASTTVCPPRASNVVASLRQLLLDYSWDSATDDDCLLGTSTRYIPAIRSNLVLLFTPIGKSKNWASQFIGEETNDETLTTVDQLHSKFHRIFQTLNGSLVSRDMHCSWIDVRYTPECVESEGLELIASGVRNLGWGFCSTQSINLGPVIVPFGLIYSGIAISPKFFCFSGAGNGVCTDFRLEITNVDGKPMECRFCKLQMVRLEDLAQCMNSCSLQSKECMVGGSAAWLERFMGGIVKVEAVQKHDKFTKIEQGSSGTMLVQEYSGKSDKDVRGDEFFADRLLKLIASETGEAVGTLPPLWQIFLSFLYREGYWALVSLARSNGDGLFGILKPFSVSTAIISLIGKKSTLDDMMSNMGACSSLLSINEMDNQISESKSDVLADRNGLTNTQLEPLASKRQNSTAAMKSKRNSKTLRLFQDLSWSQLQEKEVVGVDLRLDDLYVSRESKSSKKLKFLKCWEREVKRNASEASAKHTFNQPLETPGERENTVAEAHQTSEQAVTASDSMSAGSRVQGEVFLDCGIESPGSILDEIPDKICKGLESKGVDLGTLAQRLVNSCIYCLFQKVEMKDASEDQSPSPTNADDDYLGKVASEATGLLLREPKDMFEKNKSRTSDQDALEYVCREYELQILFRMEILRSEISVAIKDSVKHKFIKQICLLLEYIQCHLEGFFSEWSLHNYVGKIIKSRYAEDLEEAVCQIYSKLDLLLFEEDEGTMLDSILNGEEESSQSWRMKAEEGKGEMGMNKHNQLISAESESQAPSRKISNRREEEHEQKLIIAREKRERARRISSYSSSLLDLQRVWAPKQQAKKLERKAELPTKQMKRTEGGSVTMEVVCETPMNLSKRSRLRRDDNDSTMTMHRSSYVPRALFQSE</sequence>
<comment type="caution">
    <text evidence="2">The sequence shown here is derived from an EMBL/GenBank/DDBJ whole genome shotgun (WGS) entry which is preliminary data.</text>
</comment>
<dbReference type="EMBL" id="JAXIOK010000023">
    <property type="protein sequence ID" value="KAK4743469.1"/>
    <property type="molecule type" value="Genomic_DNA"/>
</dbReference>
<evidence type="ECO:0000313" key="3">
    <source>
        <dbReference type="Proteomes" id="UP001345219"/>
    </source>
</evidence>
<proteinExistence type="predicted"/>
<evidence type="ECO:0000256" key="1">
    <source>
        <dbReference type="SAM" id="MobiDB-lite"/>
    </source>
</evidence>
<reference evidence="2 3" key="1">
    <citation type="journal article" date="2023" name="Hortic Res">
        <title>Pangenome of water caltrop reveals structural variations and asymmetric subgenome divergence after allopolyploidization.</title>
        <authorList>
            <person name="Zhang X."/>
            <person name="Chen Y."/>
            <person name="Wang L."/>
            <person name="Yuan Y."/>
            <person name="Fang M."/>
            <person name="Shi L."/>
            <person name="Lu R."/>
            <person name="Comes H.P."/>
            <person name="Ma Y."/>
            <person name="Chen Y."/>
            <person name="Huang G."/>
            <person name="Zhou Y."/>
            <person name="Zheng Z."/>
            <person name="Qiu Y."/>
        </authorList>
    </citation>
    <scope>NUCLEOTIDE SEQUENCE [LARGE SCALE GENOMIC DNA]</scope>
    <source>
        <tissue evidence="2">Roots</tissue>
    </source>
</reference>
<dbReference type="AlphaFoldDB" id="A0AAN7JGZ5"/>
<dbReference type="GO" id="GO:0033314">
    <property type="term" value="P:mitotic DNA replication checkpoint signaling"/>
    <property type="evidence" value="ECO:0007669"/>
    <property type="project" value="InterPro"/>
</dbReference>
<dbReference type="GO" id="GO:0005634">
    <property type="term" value="C:nucleus"/>
    <property type="evidence" value="ECO:0007669"/>
    <property type="project" value="InterPro"/>
</dbReference>
<dbReference type="PANTHER" id="PTHR21556">
    <property type="entry name" value="TRESLIN"/>
    <property type="match status" value="1"/>
</dbReference>
<dbReference type="Proteomes" id="UP001345219">
    <property type="component" value="Chromosome 1"/>
</dbReference>
<organism evidence="2 3">
    <name type="scientific">Trapa incisa</name>
    <dbReference type="NCBI Taxonomy" id="236973"/>
    <lineage>
        <taxon>Eukaryota</taxon>
        <taxon>Viridiplantae</taxon>
        <taxon>Streptophyta</taxon>
        <taxon>Embryophyta</taxon>
        <taxon>Tracheophyta</taxon>
        <taxon>Spermatophyta</taxon>
        <taxon>Magnoliopsida</taxon>
        <taxon>eudicotyledons</taxon>
        <taxon>Gunneridae</taxon>
        <taxon>Pentapetalae</taxon>
        <taxon>rosids</taxon>
        <taxon>malvids</taxon>
        <taxon>Myrtales</taxon>
        <taxon>Lythraceae</taxon>
        <taxon>Trapa</taxon>
    </lineage>
</organism>
<dbReference type="GO" id="GO:0010212">
    <property type="term" value="P:response to ionizing radiation"/>
    <property type="evidence" value="ECO:0007669"/>
    <property type="project" value="InterPro"/>
</dbReference>
<feature type="region of interest" description="Disordered" evidence="1">
    <location>
        <begin position="570"/>
        <end position="589"/>
    </location>
</feature>
<evidence type="ECO:0008006" key="4">
    <source>
        <dbReference type="Google" id="ProtNLM"/>
    </source>
</evidence>
<feature type="compositionally biased region" description="Polar residues" evidence="1">
    <location>
        <begin position="853"/>
        <end position="862"/>
    </location>
</feature>
<accession>A0AAN7JGZ5</accession>